<protein>
    <submittedName>
        <fullName evidence="2">Uncharacterized protein</fullName>
    </submittedName>
</protein>
<dbReference type="AlphaFoldDB" id="A0A931G5C2"/>
<organism evidence="2 3">
    <name type="scientific">Arthrobacter terrae</name>
    <dbReference type="NCBI Taxonomy" id="2935737"/>
    <lineage>
        <taxon>Bacteria</taxon>
        <taxon>Bacillati</taxon>
        <taxon>Actinomycetota</taxon>
        <taxon>Actinomycetes</taxon>
        <taxon>Micrococcales</taxon>
        <taxon>Micrococcaceae</taxon>
        <taxon>Arthrobacter</taxon>
    </lineage>
</organism>
<evidence type="ECO:0000313" key="3">
    <source>
        <dbReference type="Proteomes" id="UP000655366"/>
    </source>
</evidence>
<proteinExistence type="predicted"/>
<accession>A0A931G5C2</accession>
<feature type="non-terminal residue" evidence="2">
    <location>
        <position position="115"/>
    </location>
</feature>
<evidence type="ECO:0000313" key="2">
    <source>
        <dbReference type="EMBL" id="MBG0739390.1"/>
    </source>
</evidence>
<keyword evidence="3" id="KW-1185">Reference proteome</keyword>
<feature type="region of interest" description="Disordered" evidence="1">
    <location>
        <begin position="20"/>
        <end position="45"/>
    </location>
</feature>
<reference evidence="2 3" key="1">
    <citation type="submission" date="2020-11" db="EMBL/GenBank/DDBJ databases">
        <title>Arthrobacter antarcticus sp. nov., isolated from Antarctic Soil.</title>
        <authorList>
            <person name="Li J."/>
        </authorList>
    </citation>
    <scope>NUCLEOTIDE SEQUENCE [LARGE SCALE GENOMIC DNA]</scope>
    <source>
        <strain evidence="2 3">Z1-20</strain>
    </source>
</reference>
<feature type="compositionally biased region" description="Low complexity" evidence="1">
    <location>
        <begin position="24"/>
        <end position="41"/>
    </location>
</feature>
<comment type="caution">
    <text evidence="2">The sequence shown here is derived from an EMBL/GenBank/DDBJ whole genome shotgun (WGS) entry which is preliminary data.</text>
</comment>
<name>A0A931G5C2_9MICC</name>
<dbReference type="RefSeq" id="WP_196396347.1">
    <property type="nucleotide sequence ID" value="NZ_JADNYM010000009.1"/>
</dbReference>
<dbReference type="Proteomes" id="UP000655366">
    <property type="component" value="Unassembled WGS sequence"/>
</dbReference>
<dbReference type="EMBL" id="JADNYM010000009">
    <property type="protein sequence ID" value="MBG0739390.1"/>
    <property type="molecule type" value="Genomic_DNA"/>
</dbReference>
<evidence type="ECO:0000256" key="1">
    <source>
        <dbReference type="SAM" id="MobiDB-lite"/>
    </source>
</evidence>
<sequence length="115" mass="11958">MGTGQGFEALLEEFLKAPDHARPVGRGPAAGRGPASGDVAAPGGGRRVALVRRRGQLQKRRSGHGRGGAVVLDLVWGPVKDVVERGLWHGQARSRTLLAAVVCEEAPAVLDPVAV</sequence>
<gene>
    <name evidence="2" type="ORF">IV500_08305</name>
</gene>